<dbReference type="PANTHER" id="PTHR10272">
    <property type="entry name" value="PLATELET-ACTIVATING FACTOR ACETYLHYDROLASE"/>
    <property type="match status" value="1"/>
</dbReference>
<organism evidence="8 9">
    <name type="scientific">Monosiga brevicollis</name>
    <name type="common">Choanoflagellate</name>
    <dbReference type="NCBI Taxonomy" id="81824"/>
    <lineage>
        <taxon>Eukaryota</taxon>
        <taxon>Choanoflagellata</taxon>
        <taxon>Craspedida</taxon>
        <taxon>Salpingoecidae</taxon>
        <taxon>Monosiga</taxon>
    </lineage>
</organism>
<name>A9VCT9_MONBE</name>
<dbReference type="PANTHER" id="PTHR10272:SF0">
    <property type="entry name" value="PLATELET-ACTIVATING FACTOR ACETYLHYDROLASE"/>
    <property type="match status" value="1"/>
</dbReference>
<sequence>MAWGFDQQLPALMAAGYALAGWTVWRGYRSAPAMAALGAATAAWPEAGLTIYLGAAILHALFVLYIWPMPRLPDPEGPHQHQQCTLTFVPGPGEQAARTSLSQFARRDPHSKHPAQRSSLKSNEHAEGPMLVRIFSPIDQAAHAALPRMPFKDDVAECHGFVQYGAPAVVQRYFGWILDYWTHVETNFALGDAPPSVRDGPIIIFSHGNGASSTMYLGTISELVSRGSTSVDSSAGCDYVKCVNLSTGVRFDSPKQRCARTLTKFAQTSHLMADTVRSKEHPILAQCDTSKVIVSGHSFGGVTAQALAYSDMMPEGAIQGCLVIDPAMDWGPTGLRRLLLAGQAQDDFTEDCSPQHKAAAGRLDGVNFLASRARAVPTTVIYSGSWHASVPRMRSALSSLITATGPKAVAMVEHCTHVEQSDAGVMLPSFVSKALHLVGPERSPEAKLRDQRAACVGHLNYVRQSTPGAPLKTDLSVL</sequence>
<dbReference type="SUPFAM" id="SSF53474">
    <property type="entry name" value="alpha/beta-Hydrolases"/>
    <property type="match status" value="1"/>
</dbReference>
<feature type="transmembrane region" description="Helical" evidence="6">
    <location>
        <begin position="49"/>
        <end position="67"/>
    </location>
</feature>
<keyword evidence="6" id="KW-0472">Membrane</keyword>
<keyword evidence="4" id="KW-0443">Lipid metabolism</keyword>
<dbReference type="Gene3D" id="3.40.50.1820">
    <property type="entry name" value="alpha/beta hydrolase"/>
    <property type="match status" value="2"/>
</dbReference>
<evidence type="ECO:0000259" key="7">
    <source>
        <dbReference type="Pfam" id="PF12697"/>
    </source>
</evidence>
<dbReference type="GO" id="GO:0003847">
    <property type="term" value="F:1-alkyl-2-acetylglycerophosphocholine esterase activity"/>
    <property type="evidence" value="ECO:0000318"/>
    <property type="project" value="GO_Central"/>
</dbReference>
<keyword evidence="9" id="KW-1185">Reference proteome</keyword>
<evidence type="ECO:0000256" key="4">
    <source>
        <dbReference type="ARBA" id="ARBA00023098"/>
    </source>
</evidence>
<dbReference type="GO" id="GO:0016042">
    <property type="term" value="P:lipid catabolic process"/>
    <property type="evidence" value="ECO:0007669"/>
    <property type="project" value="UniProtKB-KW"/>
</dbReference>
<dbReference type="KEGG" id="mbr:MONBRDRAFT_12623"/>
<dbReference type="RefSeq" id="XP_001750528.1">
    <property type="nucleotide sequence ID" value="XM_001750476.1"/>
</dbReference>
<dbReference type="InterPro" id="IPR029058">
    <property type="entry name" value="AB_hydrolase_fold"/>
</dbReference>
<feature type="region of interest" description="Disordered" evidence="5">
    <location>
        <begin position="100"/>
        <end position="123"/>
    </location>
</feature>
<dbReference type="EC" id="3.1.1.47" evidence="1"/>
<accession>A9VCT9</accession>
<keyword evidence="2" id="KW-0378">Hydrolase</keyword>
<dbReference type="InterPro" id="IPR000073">
    <property type="entry name" value="AB_hydrolase_1"/>
</dbReference>
<dbReference type="GeneID" id="5895806"/>
<proteinExistence type="predicted"/>
<dbReference type="InParanoid" id="A9VCT9"/>
<protein>
    <recommendedName>
        <fullName evidence="1">1-alkyl-2-acetylglycerophosphocholine esterase</fullName>
        <ecNumber evidence="1">3.1.1.47</ecNumber>
    </recommendedName>
</protein>
<keyword evidence="6" id="KW-1133">Transmembrane helix</keyword>
<keyword evidence="3" id="KW-0442">Lipid degradation</keyword>
<dbReference type="Pfam" id="PF12697">
    <property type="entry name" value="Abhydrolase_6"/>
    <property type="match status" value="1"/>
</dbReference>
<evidence type="ECO:0000256" key="6">
    <source>
        <dbReference type="SAM" id="Phobius"/>
    </source>
</evidence>
<evidence type="ECO:0000256" key="5">
    <source>
        <dbReference type="SAM" id="MobiDB-lite"/>
    </source>
</evidence>
<evidence type="ECO:0000313" key="9">
    <source>
        <dbReference type="Proteomes" id="UP000001357"/>
    </source>
</evidence>
<feature type="transmembrane region" description="Helical" evidence="6">
    <location>
        <begin position="12"/>
        <end position="28"/>
    </location>
</feature>
<gene>
    <name evidence="8" type="ORF">MONBRDRAFT_12623</name>
</gene>
<evidence type="ECO:0000256" key="2">
    <source>
        <dbReference type="ARBA" id="ARBA00022801"/>
    </source>
</evidence>
<evidence type="ECO:0000256" key="3">
    <source>
        <dbReference type="ARBA" id="ARBA00022963"/>
    </source>
</evidence>
<dbReference type="Proteomes" id="UP000001357">
    <property type="component" value="Unassembled WGS sequence"/>
</dbReference>
<dbReference type="AlphaFoldDB" id="A9VCT9"/>
<evidence type="ECO:0000256" key="1">
    <source>
        <dbReference type="ARBA" id="ARBA00013201"/>
    </source>
</evidence>
<keyword evidence="6" id="KW-0812">Transmembrane</keyword>
<evidence type="ECO:0000313" key="8">
    <source>
        <dbReference type="EMBL" id="EDQ84624.1"/>
    </source>
</evidence>
<reference evidence="8 9" key="1">
    <citation type="journal article" date="2008" name="Nature">
        <title>The genome of the choanoflagellate Monosiga brevicollis and the origin of metazoans.</title>
        <authorList>
            <consortium name="JGI Sequencing"/>
            <person name="King N."/>
            <person name="Westbrook M.J."/>
            <person name="Young S.L."/>
            <person name="Kuo A."/>
            <person name="Abedin M."/>
            <person name="Chapman J."/>
            <person name="Fairclough S."/>
            <person name="Hellsten U."/>
            <person name="Isogai Y."/>
            <person name="Letunic I."/>
            <person name="Marr M."/>
            <person name="Pincus D."/>
            <person name="Putnam N."/>
            <person name="Rokas A."/>
            <person name="Wright K.J."/>
            <person name="Zuzow R."/>
            <person name="Dirks W."/>
            <person name="Good M."/>
            <person name="Goodstein D."/>
            <person name="Lemons D."/>
            <person name="Li W."/>
            <person name="Lyons J.B."/>
            <person name="Morris A."/>
            <person name="Nichols S."/>
            <person name="Richter D.J."/>
            <person name="Salamov A."/>
            <person name="Bork P."/>
            <person name="Lim W.A."/>
            <person name="Manning G."/>
            <person name="Miller W.T."/>
            <person name="McGinnis W."/>
            <person name="Shapiro H."/>
            <person name="Tjian R."/>
            <person name="Grigoriev I.V."/>
            <person name="Rokhsar D."/>
        </authorList>
    </citation>
    <scope>NUCLEOTIDE SEQUENCE [LARGE SCALE GENOMIC DNA]</scope>
    <source>
        <strain evidence="9">MX1 / ATCC 50154</strain>
    </source>
</reference>
<feature type="domain" description="AB hydrolase-1" evidence="7">
    <location>
        <begin position="203"/>
        <end position="459"/>
    </location>
</feature>
<dbReference type="EMBL" id="CH991583">
    <property type="protein sequence ID" value="EDQ84624.1"/>
    <property type="molecule type" value="Genomic_DNA"/>
</dbReference>